<name>A0A246J8D7_9BURK</name>
<dbReference type="RefSeq" id="WP_088386039.1">
    <property type="nucleotide sequence ID" value="NZ_NIOF01000007.1"/>
</dbReference>
<feature type="domain" description="Peptidase S9 prolyl oligopeptidase catalytic" evidence="3">
    <location>
        <begin position="456"/>
        <end position="664"/>
    </location>
</feature>
<keyword evidence="5" id="KW-1185">Reference proteome</keyword>
<dbReference type="SUPFAM" id="SSF82171">
    <property type="entry name" value="DPP6 N-terminal domain-like"/>
    <property type="match status" value="1"/>
</dbReference>
<evidence type="ECO:0000256" key="1">
    <source>
        <dbReference type="ARBA" id="ARBA00022801"/>
    </source>
</evidence>
<dbReference type="GO" id="GO:0004252">
    <property type="term" value="F:serine-type endopeptidase activity"/>
    <property type="evidence" value="ECO:0007669"/>
    <property type="project" value="TreeGrafter"/>
</dbReference>
<keyword evidence="2" id="KW-0732">Signal</keyword>
<dbReference type="PANTHER" id="PTHR42776">
    <property type="entry name" value="SERINE PEPTIDASE S9 FAMILY MEMBER"/>
    <property type="match status" value="1"/>
</dbReference>
<accession>A0A246J8D7</accession>
<dbReference type="AlphaFoldDB" id="A0A246J8D7"/>
<dbReference type="InterPro" id="IPR001375">
    <property type="entry name" value="Peptidase_S9_cat"/>
</dbReference>
<dbReference type="InterPro" id="IPR011042">
    <property type="entry name" value="6-blade_b-propeller_TolB-like"/>
</dbReference>
<evidence type="ECO:0000313" key="4">
    <source>
        <dbReference type="EMBL" id="OWQ88514.1"/>
    </source>
</evidence>
<evidence type="ECO:0000256" key="2">
    <source>
        <dbReference type="SAM" id="SignalP"/>
    </source>
</evidence>
<sequence length="666" mass="73499">MIRRTPDTRRRALVTAAALSPLAGFPVVGMAADAPASSLKVEDFFRNPVLSGARLSPDGKYVAGTRVTNGRSNIVVVDVATRKAKIITNFSDGDAGGLGWVNNKRLIFTVTDRQRGGGDQVGAAGLFAINADATNFVTLAERAFMSEGTKLLPPGAALHSLVLENGEYTDDVRAIAYSYQAKGKSSSSLYRVNTLTGRFSLLTLGAPGDAQKWLVDGKGAVRCCVTYRDETFDIHYRDAADGPWTKVYTYRDDDSLNSVQPEAIASDGRLYVTAYAGNDTAGLYMFDPKTGKVDPAPVFAAKGYDIDANLRFNKTREALLGIEYEAIKPGTYWLDEQYAALQTVVDKALPDTVNFLQVAGTGDERIALIASTSDRDPGRYYLYQVKDDKFQGLGATRPWIKVAEMRPTTFFRYAARDGMQIPAQLTLPAGDGKPPLVVLHYGGPWVRPIHMQWDPVVQFLASRGYAVFMPAPRASTGFGDKLFRAGWRQWGLAMQDDVTDGVKQLIEQGKVDPKRICIAGASYGGYLTMMGLVKEPELFRCGVNWVGVTDPNFMFSVTWTDFNRYGGPDTGRRRLIGDPEKDAEQFRRTSPLQRAAEIKQPVLMAYGAQDVRVPMINGVKMRDALRSHNKNVEWVVYDDEGHGWRKEANNVDFWSRVERFLAANMT</sequence>
<dbReference type="InterPro" id="IPR029058">
    <property type="entry name" value="AB_hydrolase_fold"/>
</dbReference>
<dbReference type="EMBL" id="NIOF01000007">
    <property type="protein sequence ID" value="OWQ88514.1"/>
    <property type="molecule type" value="Genomic_DNA"/>
</dbReference>
<dbReference type="SUPFAM" id="SSF53474">
    <property type="entry name" value="alpha/beta-Hydrolases"/>
    <property type="match status" value="1"/>
</dbReference>
<dbReference type="PANTHER" id="PTHR42776:SF27">
    <property type="entry name" value="DIPEPTIDYL PEPTIDASE FAMILY MEMBER 6"/>
    <property type="match status" value="1"/>
</dbReference>
<dbReference type="Gene3D" id="3.40.50.1820">
    <property type="entry name" value="alpha/beta hydrolase"/>
    <property type="match status" value="1"/>
</dbReference>
<evidence type="ECO:0000313" key="5">
    <source>
        <dbReference type="Proteomes" id="UP000197468"/>
    </source>
</evidence>
<protein>
    <recommendedName>
        <fullName evidence="3">Peptidase S9 prolyl oligopeptidase catalytic domain-containing protein</fullName>
    </recommendedName>
</protein>
<dbReference type="GO" id="GO:0006508">
    <property type="term" value="P:proteolysis"/>
    <property type="evidence" value="ECO:0007669"/>
    <property type="project" value="InterPro"/>
</dbReference>
<feature type="chain" id="PRO_5012896583" description="Peptidase S9 prolyl oligopeptidase catalytic domain-containing protein" evidence="2">
    <location>
        <begin position="32"/>
        <end position="666"/>
    </location>
</feature>
<feature type="signal peptide" evidence="2">
    <location>
        <begin position="1"/>
        <end position="31"/>
    </location>
</feature>
<dbReference type="Proteomes" id="UP000197468">
    <property type="component" value="Unassembled WGS sequence"/>
</dbReference>
<organism evidence="4 5">
    <name type="scientific">Roseateles aquatilis</name>
    <dbReference type="NCBI Taxonomy" id="431061"/>
    <lineage>
        <taxon>Bacteria</taxon>
        <taxon>Pseudomonadati</taxon>
        <taxon>Pseudomonadota</taxon>
        <taxon>Betaproteobacteria</taxon>
        <taxon>Burkholderiales</taxon>
        <taxon>Sphaerotilaceae</taxon>
        <taxon>Roseateles</taxon>
    </lineage>
</organism>
<dbReference type="PROSITE" id="PS51318">
    <property type="entry name" value="TAT"/>
    <property type="match status" value="1"/>
</dbReference>
<evidence type="ECO:0000259" key="3">
    <source>
        <dbReference type="Pfam" id="PF00326"/>
    </source>
</evidence>
<dbReference type="Gene3D" id="2.120.10.30">
    <property type="entry name" value="TolB, C-terminal domain"/>
    <property type="match status" value="1"/>
</dbReference>
<keyword evidence="1" id="KW-0378">Hydrolase</keyword>
<dbReference type="OrthoDB" id="4269629at2"/>
<comment type="caution">
    <text evidence="4">The sequence shown here is derived from an EMBL/GenBank/DDBJ whole genome shotgun (WGS) entry which is preliminary data.</text>
</comment>
<reference evidence="4 5" key="1">
    <citation type="journal article" date="2008" name="Int. J. Syst. Evol. Microbiol.">
        <title>Description of Roseateles aquatilis sp. nov. and Roseateles terrae sp. nov., in the class Betaproteobacteria, and emended description of the genus Roseateles.</title>
        <authorList>
            <person name="Gomila M."/>
            <person name="Bowien B."/>
            <person name="Falsen E."/>
            <person name="Moore E.R."/>
            <person name="Lalucat J."/>
        </authorList>
    </citation>
    <scope>NUCLEOTIDE SEQUENCE [LARGE SCALE GENOMIC DNA]</scope>
    <source>
        <strain evidence="4 5">CCUG 48205</strain>
    </source>
</reference>
<gene>
    <name evidence="4" type="ORF">CDN99_16820</name>
</gene>
<dbReference type="Pfam" id="PF00326">
    <property type="entry name" value="Peptidase_S9"/>
    <property type="match status" value="1"/>
</dbReference>
<dbReference type="InterPro" id="IPR006311">
    <property type="entry name" value="TAT_signal"/>
</dbReference>
<proteinExistence type="predicted"/>